<dbReference type="HOGENOM" id="CLU_1095678_0_0_1"/>
<reference evidence="3" key="3">
    <citation type="submission" date="2015-04" db="UniProtKB">
        <authorList>
            <consortium name="EnsemblPlants"/>
        </authorList>
    </citation>
    <scope>IDENTIFICATION</scope>
    <source>
        <strain evidence="3">cv. Jemalong A17</strain>
    </source>
</reference>
<feature type="region of interest" description="Disordered" evidence="1">
    <location>
        <begin position="234"/>
        <end position="254"/>
    </location>
</feature>
<proteinExistence type="predicted"/>
<gene>
    <name evidence="2" type="ordered locus">MTR_4g046683</name>
</gene>
<dbReference type="Proteomes" id="UP000002051">
    <property type="component" value="Chromosome 4"/>
</dbReference>
<evidence type="ECO:0000313" key="2">
    <source>
        <dbReference type="EMBL" id="KEH29639.1"/>
    </source>
</evidence>
<evidence type="ECO:0000256" key="1">
    <source>
        <dbReference type="SAM" id="MobiDB-lite"/>
    </source>
</evidence>
<protein>
    <submittedName>
        <fullName evidence="2 3">Uncharacterized protein</fullName>
    </submittedName>
</protein>
<evidence type="ECO:0000313" key="4">
    <source>
        <dbReference type="Proteomes" id="UP000002051"/>
    </source>
</evidence>
<dbReference type="AlphaFoldDB" id="A0A072UIP8"/>
<organism evidence="2 4">
    <name type="scientific">Medicago truncatula</name>
    <name type="common">Barrel medic</name>
    <name type="synonym">Medicago tribuloides</name>
    <dbReference type="NCBI Taxonomy" id="3880"/>
    <lineage>
        <taxon>Eukaryota</taxon>
        <taxon>Viridiplantae</taxon>
        <taxon>Streptophyta</taxon>
        <taxon>Embryophyta</taxon>
        <taxon>Tracheophyta</taxon>
        <taxon>Spermatophyta</taxon>
        <taxon>Magnoliopsida</taxon>
        <taxon>eudicotyledons</taxon>
        <taxon>Gunneridae</taxon>
        <taxon>Pentapetalae</taxon>
        <taxon>rosids</taxon>
        <taxon>fabids</taxon>
        <taxon>Fabales</taxon>
        <taxon>Fabaceae</taxon>
        <taxon>Papilionoideae</taxon>
        <taxon>50 kb inversion clade</taxon>
        <taxon>NPAAA clade</taxon>
        <taxon>Hologalegina</taxon>
        <taxon>IRL clade</taxon>
        <taxon>Trifolieae</taxon>
        <taxon>Medicago</taxon>
    </lineage>
</organism>
<accession>A0A072UIP8</accession>
<dbReference type="EnsemblPlants" id="KEH29639">
    <property type="protein sequence ID" value="KEH29639"/>
    <property type="gene ID" value="MTR_4g046683"/>
</dbReference>
<reference evidence="2 4" key="2">
    <citation type="journal article" date="2014" name="BMC Genomics">
        <title>An improved genome release (version Mt4.0) for the model legume Medicago truncatula.</title>
        <authorList>
            <person name="Tang H."/>
            <person name="Krishnakumar V."/>
            <person name="Bidwell S."/>
            <person name="Rosen B."/>
            <person name="Chan A."/>
            <person name="Zhou S."/>
            <person name="Gentzbittel L."/>
            <person name="Childs K.L."/>
            <person name="Yandell M."/>
            <person name="Gundlach H."/>
            <person name="Mayer K.F."/>
            <person name="Schwartz D.C."/>
            <person name="Town C.D."/>
        </authorList>
    </citation>
    <scope>GENOME REANNOTATION</scope>
    <source>
        <strain evidence="2">A17</strain>
        <strain evidence="3 4">cv. Jemalong A17</strain>
    </source>
</reference>
<sequence>MKCSKGFCLNTFIHQRIAVWREDGLVENIEADQSYFLVEVNLMTINTFDKNLVNIAPCSAAESCFVDQKNVCSVRLHPTHGFLWEREVPDIESLKEGVIPPTRCLEQDYGLCGRKTVKKALEVELQQKLVVETIDKNSDEMMVEIDEHSYEAPLPHPHQMAPPTNCIYEGVYHIASSVWLQSLQVTCLPKFGRSDRSVSIKENYPVRPPVEPHPPDVEAAHNVAHTAMWGPLPGTDMSGTTSPPHPHSYRHVSF</sequence>
<reference evidence="2 4" key="1">
    <citation type="journal article" date="2011" name="Nature">
        <title>The Medicago genome provides insight into the evolution of rhizobial symbioses.</title>
        <authorList>
            <person name="Young N.D."/>
            <person name="Debelle F."/>
            <person name="Oldroyd G.E."/>
            <person name="Geurts R."/>
            <person name="Cannon S.B."/>
            <person name="Udvardi M.K."/>
            <person name="Benedito V.A."/>
            <person name="Mayer K.F."/>
            <person name="Gouzy J."/>
            <person name="Schoof H."/>
            <person name="Van de Peer Y."/>
            <person name="Proost S."/>
            <person name="Cook D.R."/>
            <person name="Meyers B.C."/>
            <person name="Spannagl M."/>
            <person name="Cheung F."/>
            <person name="De Mita S."/>
            <person name="Krishnakumar V."/>
            <person name="Gundlach H."/>
            <person name="Zhou S."/>
            <person name="Mudge J."/>
            <person name="Bharti A.K."/>
            <person name="Murray J.D."/>
            <person name="Naoumkina M.A."/>
            <person name="Rosen B."/>
            <person name="Silverstein K.A."/>
            <person name="Tang H."/>
            <person name="Rombauts S."/>
            <person name="Zhao P.X."/>
            <person name="Zhou P."/>
            <person name="Barbe V."/>
            <person name="Bardou P."/>
            <person name="Bechner M."/>
            <person name="Bellec A."/>
            <person name="Berger A."/>
            <person name="Berges H."/>
            <person name="Bidwell S."/>
            <person name="Bisseling T."/>
            <person name="Choisne N."/>
            <person name="Couloux A."/>
            <person name="Denny R."/>
            <person name="Deshpande S."/>
            <person name="Dai X."/>
            <person name="Doyle J.J."/>
            <person name="Dudez A.M."/>
            <person name="Farmer A.D."/>
            <person name="Fouteau S."/>
            <person name="Franken C."/>
            <person name="Gibelin C."/>
            <person name="Gish J."/>
            <person name="Goldstein S."/>
            <person name="Gonzalez A.J."/>
            <person name="Green P.J."/>
            <person name="Hallab A."/>
            <person name="Hartog M."/>
            <person name="Hua A."/>
            <person name="Humphray S.J."/>
            <person name="Jeong D.H."/>
            <person name="Jing Y."/>
            <person name="Jocker A."/>
            <person name="Kenton S.M."/>
            <person name="Kim D.J."/>
            <person name="Klee K."/>
            <person name="Lai H."/>
            <person name="Lang C."/>
            <person name="Lin S."/>
            <person name="Macmil S.L."/>
            <person name="Magdelenat G."/>
            <person name="Matthews L."/>
            <person name="McCorrison J."/>
            <person name="Monaghan E.L."/>
            <person name="Mun J.H."/>
            <person name="Najar F.Z."/>
            <person name="Nicholson C."/>
            <person name="Noirot C."/>
            <person name="O'Bleness M."/>
            <person name="Paule C.R."/>
            <person name="Poulain J."/>
            <person name="Prion F."/>
            <person name="Qin B."/>
            <person name="Qu C."/>
            <person name="Retzel E.F."/>
            <person name="Riddle C."/>
            <person name="Sallet E."/>
            <person name="Samain S."/>
            <person name="Samson N."/>
            <person name="Sanders I."/>
            <person name="Saurat O."/>
            <person name="Scarpelli C."/>
            <person name="Schiex T."/>
            <person name="Segurens B."/>
            <person name="Severin A.J."/>
            <person name="Sherrier D.J."/>
            <person name="Shi R."/>
            <person name="Sims S."/>
            <person name="Singer S.R."/>
            <person name="Sinharoy S."/>
            <person name="Sterck L."/>
            <person name="Viollet A."/>
            <person name="Wang B.B."/>
            <person name="Wang K."/>
            <person name="Wang M."/>
            <person name="Wang X."/>
            <person name="Warfsmann J."/>
            <person name="Weissenbach J."/>
            <person name="White D.D."/>
            <person name="White J.D."/>
            <person name="Wiley G.B."/>
            <person name="Wincker P."/>
            <person name="Xing Y."/>
            <person name="Yang L."/>
            <person name="Yao Z."/>
            <person name="Ying F."/>
            <person name="Zhai J."/>
            <person name="Zhou L."/>
            <person name="Zuber A."/>
            <person name="Denarie J."/>
            <person name="Dixon R.A."/>
            <person name="May G.D."/>
            <person name="Schwartz D.C."/>
            <person name="Rogers J."/>
            <person name="Quetier F."/>
            <person name="Town C.D."/>
            <person name="Roe B.A."/>
        </authorList>
    </citation>
    <scope>NUCLEOTIDE SEQUENCE [LARGE SCALE GENOMIC DNA]</scope>
    <source>
        <strain evidence="2">A17</strain>
        <strain evidence="3 4">cv. Jemalong A17</strain>
    </source>
</reference>
<evidence type="ECO:0000313" key="3">
    <source>
        <dbReference type="EnsemblPlants" id="KEH29639"/>
    </source>
</evidence>
<dbReference type="EMBL" id="CM001220">
    <property type="protein sequence ID" value="KEH29639.1"/>
    <property type="molecule type" value="Genomic_DNA"/>
</dbReference>
<name>A0A072UIP8_MEDTR</name>
<keyword evidence="4" id="KW-1185">Reference proteome</keyword>